<proteinExistence type="predicted"/>
<evidence type="ECO:0000256" key="1">
    <source>
        <dbReference type="SAM" id="MobiDB-lite"/>
    </source>
</evidence>
<organism evidence="3 4">
    <name type="scientific">Paludisphaera borealis</name>
    <dbReference type="NCBI Taxonomy" id="1387353"/>
    <lineage>
        <taxon>Bacteria</taxon>
        <taxon>Pseudomonadati</taxon>
        <taxon>Planctomycetota</taxon>
        <taxon>Planctomycetia</taxon>
        <taxon>Isosphaerales</taxon>
        <taxon>Isosphaeraceae</taxon>
        <taxon>Paludisphaera</taxon>
    </lineage>
</organism>
<feature type="chain" id="PRO_5012437045" description="Carboxypeptidase regulatory-like domain-containing protein" evidence="2">
    <location>
        <begin position="27"/>
        <end position="431"/>
    </location>
</feature>
<evidence type="ECO:0000313" key="3">
    <source>
        <dbReference type="EMBL" id="APW63789.1"/>
    </source>
</evidence>
<feature type="compositionally biased region" description="Basic and acidic residues" evidence="1">
    <location>
        <begin position="240"/>
        <end position="251"/>
    </location>
</feature>
<sequence>MRCRGFWLPILAVTLWASSAGSNAWADDYWVETVDWVPTSSVSILPTSYLAATSYVLPTSYSVPTVYATAYATERVLTPTSYVVPSYYETRFRRSIFGRRLIPSAIGRYTVPTGLTSYTPTTYYAPTSYFPTTLYYPTAYYVPTTYRTVPTVIDRSVVATEYVRESSLCCDDATPIAMAPARTIAPERSSESSARRPRRSVVQSEPEEDDAPSLPSDVEPTPAPVVKPRVAPENNAGVRKPAEAAKTETPKETTGSPPNPPAPERRDSAARPEDTSKQAITPAPEPSKATEPALPKAPSGVDEFLNEPAPLPTAPDEAGTRSESRKPVYDPARAFRTESRNVLFGRVRERETREPEEGVRVLLSNRTNTFDDRVAMTDAFGRFAVRVPDGDWTVKVTMPSGRVYSVSEITVSNGQISDDQGRDVPSLTITR</sequence>
<dbReference type="Proteomes" id="UP000186309">
    <property type="component" value="Chromosome"/>
</dbReference>
<dbReference type="STRING" id="1387353.BSF38_05366"/>
<dbReference type="InterPro" id="IPR013784">
    <property type="entry name" value="Carb-bd-like_fold"/>
</dbReference>
<reference evidence="4" key="1">
    <citation type="submission" date="2016-12" db="EMBL/GenBank/DDBJ databases">
        <title>Comparative genomics of four Isosphaeraceae planctomycetes: a common pool of plasmids and glycoside hydrolase genes.</title>
        <authorList>
            <person name="Ivanova A."/>
        </authorList>
    </citation>
    <scope>NUCLEOTIDE SEQUENCE [LARGE SCALE GENOMIC DNA]</scope>
    <source>
        <strain evidence="4">PX4</strain>
    </source>
</reference>
<evidence type="ECO:0000313" key="4">
    <source>
        <dbReference type="Proteomes" id="UP000186309"/>
    </source>
</evidence>
<feature type="compositionally biased region" description="Basic and acidic residues" evidence="1">
    <location>
        <begin position="263"/>
        <end position="276"/>
    </location>
</feature>
<feature type="region of interest" description="Disordered" evidence="1">
    <location>
        <begin position="180"/>
        <end position="333"/>
    </location>
</feature>
<dbReference type="EMBL" id="CP019082">
    <property type="protein sequence ID" value="APW63789.1"/>
    <property type="molecule type" value="Genomic_DNA"/>
</dbReference>
<keyword evidence="2" id="KW-0732">Signal</keyword>
<accession>A0A1U7CY34</accession>
<dbReference type="GO" id="GO:0030246">
    <property type="term" value="F:carbohydrate binding"/>
    <property type="evidence" value="ECO:0007669"/>
    <property type="project" value="InterPro"/>
</dbReference>
<dbReference type="AlphaFoldDB" id="A0A1U7CY34"/>
<dbReference type="Pfam" id="PF13620">
    <property type="entry name" value="CarboxypepD_reg"/>
    <property type="match status" value="1"/>
</dbReference>
<evidence type="ECO:0000256" key="2">
    <source>
        <dbReference type="SAM" id="SignalP"/>
    </source>
</evidence>
<dbReference type="KEGG" id="pbor:BSF38_05366"/>
<feature type="signal peptide" evidence="2">
    <location>
        <begin position="1"/>
        <end position="26"/>
    </location>
</feature>
<keyword evidence="4" id="KW-1185">Reference proteome</keyword>
<evidence type="ECO:0008006" key="5">
    <source>
        <dbReference type="Google" id="ProtNLM"/>
    </source>
</evidence>
<gene>
    <name evidence="3" type="ORF">BSF38_05366</name>
</gene>
<dbReference type="SUPFAM" id="SSF49452">
    <property type="entry name" value="Starch-binding domain-like"/>
    <property type="match status" value="1"/>
</dbReference>
<name>A0A1U7CY34_9BACT</name>
<dbReference type="Gene3D" id="2.60.40.1120">
    <property type="entry name" value="Carboxypeptidase-like, regulatory domain"/>
    <property type="match status" value="1"/>
</dbReference>
<dbReference type="RefSeq" id="WP_168189470.1">
    <property type="nucleotide sequence ID" value="NZ_CP019082.1"/>
</dbReference>
<feature type="compositionally biased region" description="Basic and acidic residues" evidence="1">
    <location>
        <begin position="318"/>
        <end position="333"/>
    </location>
</feature>
<protein>
    <recommendedName>
        <fullName evidence="5">Carboxypeptidase regulatory-like domain-containing protein</fullName>
    </recommendedName>
</protein>